<sequence>MKHIQLILILSFGLFYAQNKQFIYEYRSVPDSTDRNTIITEFMVLDINNAKKSEFYGLERFKSDSTLLVDSKKGVFSMPPNKEMISDRVIKFPNSNTINHIKIFDDKYFVNQEVKLNWKLLNDFKTIMNYKAQKATTEFGGRKWTAWFTTNIPFQDGPYKFFGLPGLILEIEDSTNSHHFTLKGVKDSSEEFIYPNLNNYKEIKVNYPQFVKVFKTYRINPAASLIGRIPDYTDSEGNHINGQQKVKEIEKIRLEKLKKDNNILEIDLLKK</sequence>
<dbReference type="AlphaFoldDB" id="A0A0B4ECQ8"/>
<dbReference type="InterPro" id="IPR005901">
    <property type="entry name" value="GLPGLI"/>
</dbReference>
<dbReference type="NCBIfam" id="TIGR01200">
    <property type="entry name" value="GLPGLI"/>
    <property type="match status" value="1"/>
</dbReference>
<evidence type="ECO:0000313" key="2">
    <source>
        <dbReference type="Proteomes" id="UP000031167"/>
    </source>
</evidence>
<proteinExistence type="predicted"/>
<evidence type="ECO:0000313" key="1">
    <source>
        <dbReference type="EMBL" id="KIC64398.1"/>
    </source>
</evidence>
<dbReference type="Pfam" id="PF09697">
    <property type="entry name" value="Porph_ging"/>
    <property type="match status" value="1"/>
</dbReference>
<dbReference type="Proteomes" id="UP000031167">
    <property type="component" value="Unassembled WGS sequence"/>
</dbReference>
<dbReference type="EMBL" id="JWTA01000004">
    <property type="protein sequence ID" value="KIC64398.1"/>
    <property type="molecule type" value="Genomic_DNA"/>
</dbReference>
<keyword evidence="2" id="KW-1185">Reference proteome</keyword>
<dbReference type="STRING" id="363331.RM51_06360"/>
<protein>
    <recommendedName>
        <fullName evidence="3">GLPGLI family protein</fullName>
    </recommendedName>
</protein>
<gene>
    <name evidence="1" type="ORF">RM51_06360</name>
</gene>
<organism evidence="1 2">
    <name type="scientific">Chryseobacterium taiwanense</name>
    <dbReference type="NCBI Taxonomy" id="363331"/>
    <lineage>
        <taxon>Bacteria</taxon>
        <taxon>Pseudomonadati</taxon>
        <taxon>Bacteroidota</taxon>
        <taxon>Flavobacteriia</taxon>
        <taxon>Flavobacteriales</taxon>
        <taxon>Weeksellaceae</taxon>
        <taxon>Chryseobacterium group</taxon>
        <taxon>Chryseobacterium</taxon>
    </lineage>
</organism>
<comment type="caution">
    <text evidence="1">The sequence shown here is derived from an EMBL/GenBank/DDBJ whole genome shotgun (WGS) entry which is preliminary data.</text>
</comment>
<evidence type="ECO:0008006" key="3">
    <source>
        <dbReference type="Google" id="ProtNLM"/>
    </source>
</evidence>
<reference evidence="1 2" key="1">
    <citation type="submission" date="2014-12" db="EMBL/GenBank/DDBJ databases">
        <title>Genome sequencing of Chryseobacterium taiwanense TPW19.</title>
        <authorList>
            <person name="Tan P.W."/>
            <person name="Chan K.-G."/>
        </authorList>
    </citation>
    <scope>NUCLEOTIDE SEQUENCE [LARGE SCALE GENOMIC DNA]</scope>
    <source>
        <strain evidence="1 2">TPW19</strain>
    </source>
</reference>
<accession>A0A0B4ECQ8</accession>
<name>A0A0B4ECQ8_9FLAO</name>